<sequence length="166" mass="17929">MSRQRGMVLLLALMSSLLLGLFATSALREALLQSTLAGNVLASARALEQAEASLLAGAQALAHTPLQACSACVPPADPHNLIADQGDWQASEHGFFLVQRLGVTTRAVHVPQGTPVTLYRVTAVSREARARQVIEAIYAQDSVEAHPPQRIVWRQRFRESSDAARP</sequence>
<name>A0AAI8K8J3_9PSED</name>
<keyword evidence="2" id="KW-1185">Reference proteome</keyword>
<protein>
    <recommendedName>
        <fullName evidence="3">Type IV pilus assembly protein PilX</fullName>
    </recommendedName>
</protein>
<reference evidence="1 2" key="1">
    <citation type="submission" date="2018-08" db="EMBL/GenBank/DDBJ databases">
        <authorList>
            <person name="Lee Y."/>
            <person name="Kakembo D."/>
        </authorList>
    </citation>
    <scope>NUCLEOTIDE SEQUENCE [LARGE SCALE GENOMIC DNA]</scope>
    <source>
        <strain evidence="1 2">JBCS1880</strain>
    </source>
</reference>
<gene>
    <name evidence="1" type="ORF">DZC75_03335</name>
</gene>
<dbReference type="RefSeq" id="WP_039575289.1">
    <property type="nucleotide sequence ID" value="NZ_CP009747.1"/>
</dbReference>
<accession>A0AAI8K8J3</accession>
<evidence type="ECO:0008006" key="3">
    <source>
        <dbReference type="Google" id="ProtNLM"/>
    </source>
</evidence>
<dbReference type="KEGG" id="ppv:NJ69_00585"/>
<evidence type="ECO:0000313" key="2">
    <source>
        <dbReference type="Proteomes" id="UP000258127"/>
    </source>
</evidence>
<evidence type="ECO:0000313" key="1">
    <source>
        <dbReference type="EMBL" id="AXO87082.1"/>
    </source>
</evidence>
<dbReference type="Proteomes" id="UP000258127">
    <property type="component" value="Chromosome"/>
</dbReference>
<dbReference type="AlphaFoldDB" id="A0AAI8K8J3"/>
<organism evidence="1 2">
    <name type="scientific">Pseudomonas parafulva</name>
    <dbReference type="NCBI Taxonomy" id="157782"/>
    <lineage>
        <taxon>Bacteria</taxon>
        <taxon>Pseudomonadati</taxon>
        <taxon>Pseudomonadota</taxon>
        <taxon>Gammaproteobacteria</taxon>
        <taxon>Pseudomonadales</taxon>
        <taxon>Pseudomonadaceae</taxon>
        <taxon>Pseudomonas</taxon>
    </lineage>
</organism>
<proteinExistence type="predicted"/>
<dbReference type="EMBL" id="CP031641">
    <property type="protein sequence ID" value="AXO87082.1"/>
    <property type="molecule type" value="Genomic_DNA"/>
</dbReference>